<dbReference type="AlphaFoldDB" id="A0A4Z2HSL2"/>
<gene>
    <name evidence="2" type="ORF">EYF80_021106</name>
</gene>
<comment type="caution">
    <text evidence="2">The sequence shown here is derived from an EMBL/GenBank/DDBJ whole genome shotgun (WGS) entry which is preliminary data.</text>
</comment>
<keyword evidence="3" id="KW-1185">Reference proteome</keyword>
<evidence type="ECO:0000256" key="1">
    <source>
        <dbReference type="SAM" id="MobiDB-lite"/>
    </source>
</evidence>
<name>A0A4Z2HSL2_9TELE</name>
<accession>A0A4Z2HSL2</accession>
<reference evidence="2 3" key="1">
    <citation type="submission" date="2019-03" db="EMBL/GenBank/DDBJ databases">
        <title>First draft genome of Liparis tanakae, snailfish: a comprehensive survey of snailfish specific genes.</title>
        <authorList>
            <person name="Kim W."/>
            <person name="Song I."/>
            <person name="Jeong J.-H."/>
            <person name="Kim D."/>
            <person name="Kim S."/>
            <person name="Ryu S."/>
            <person name="Song J.Y."/>
            <person name="Lee S.K."/>
        </authorList>
    </citation>
    <scope>NUCLEOTIDE SEQUENCE [LARGE SCALE GENOMIC DNA]</scope>
    <source>
        <tissue evidence="2">Muscle</tissue>
    </source>
</reference>
<dbReference type="EMBL" id="SRLO01000186">
    <property type="protein sequence ID" value="TNN68697.1"/>
    <property type="molecule type" value="Genomic_DNA"/>
</dbReference>
<feature type="region of interest" description="Disordered" evidence="1">
    <location>
        <begin position="123"/>
        <end position="145"/>
    </location>
</feature>
<dbReference type="Proteomes" id="UP000314294">
    <property type="component" value="Unassembled WGS sequence"/>
</dbReference>
<proteinExistence type="predicted"/>
<evidence type="ECO:0000313" key="2">
    <source>
        <dbReference type="EMBL" id="TNN68697.1"/>
    </source>
</evidence>
<organism evidence="2 3">
    <name type="scientific">Liparis tanakae</name>
    <name type="common">Tanaka's snailfish</name>
    <dbReference type="NCBI Taxonomy" id="230148"/>
    <lineage>
        <taxon>Eukaryota</taxon>
        <taxon>Metazoa</taxon>
        <taxon>Chordata</taxon>
        <taxon>Craniata</taxon>
        <taxon>Vertebrata</taxon>
        <taxon>Euteleostomi</taxon>
        <taxon>Actinopterygii</taxon>
        <taxon>Neopterygii</taxon>
        <taxon>Teleostei</taxon>
        <taxon>Neoteleostei</taxon>
        <taxon>Acanthomorphata</taxon>
        <taxon>Eupercaria</taxon>
        <taxon>Perciformes</taxon>
        <taxon>Cottioidei</taxon>
        <taxon>Cottales</taxon>
        <taxon>Liparidae</taxon>
        <taxon>Liparis</taxon>
    </lineage>
</organism>
<feature type="compositionally biased region" description="Polar residues" evidence="1">
    <location>
        <begin position="134"/>
        <end position="145"/>
    </location>
</feature>
<evidence type="ECO:0000313" key="3">
    <source>
        <dbReference type="Proteomes" id="UP000314294"/>
    </source>
</evidence>
<protein>
    <submittedName>
        <fullName evidence="2">Uncharacterized protein</fullName>
    </submittedName>
</protein>
<sequence>MSQLVSFVVERKQSLEKGQQLERNDMCCSGSRKDAEERHEDSWRSVWTLAVHRLFFSTPSLTSLRAFIFELLVTMATDPRVKQTVPNMSCNAAVSLLVCYGRGSVVLVPQKLIHCPTTHPPWNPDASEQHGALPTSSHYGQSWSRQNTDGQALQNALDAQERPLWPSWAGAIWSIRSFGRSYDDPRAQMVAPHPASSGRGLWPR</sequence>